<proteinExistence type="predicted"/>
<protein>
    <recommendedName>
        <fullName evidence="1">SusE outer membrane protein domain-containing protein</fullName>
    </recommendedName>
</protein>
<dbReference type="STRING" id="1236989.JCM15548_11678"/>
<name>A0A0E9LW74_9BACT</name>
<accession>A0A0E9LW74</accession>
<evidence type="ECO:0000313" key="3">
    <source>
        <dbReference type="Proteomes" id="UP000032900"/>
    </source>
</evidence>
<organism evidence="2 3">
    <name type="scientific">Geofilum rubicundum JCM 15548</name>
    <dbReference type="NCBI Taxonomy" id="1236989"/>
    <lineage>
        <taxon>Bacteria</taxon>
        <taxon>Pseudomonadati</taxon>
        <taxon>Bacteroidota</taxon>
        <taxon>Bacteroidia</taxon>
        <taxon>Marinilabiliales</taxon>
        <taxon>Marinilabiliaceae</taxon>
        <taxon>Geofilum</taxon>
    </lineage>
</organism>
<sequence>MLLFLLPFLAGCEDENKAVLDLNQSTPATITSPASGAAFELLAENADELVVLEFDPALFEVDVATEYVLEMAASSEFTEPIVLEGTMDVTDGMASFSVVNWNKALLAEEYEPMVEAPVYFRLVTRILDSEVYSYSNVLDVNVTPYKIASDGSTDDGSRIYIVGAAVPAGWNPGDAVEMVNIAPDTYRATTTFTVERFRFLSQLDWGDGYNFPYFETVPEELLENARQDDREDGDENLWFKGEPGEYVITVDLATKTITMEPATSDGTVDDGSRIYIVGAGVPDAGWDPGAAIEMINIAPNVYRTTATFANDRFRFLGQMDWNPVAYNWPFFTGYVSGMLESALQPDREDGDGNIWFKGEPGEYVITVDLDKKTIVMDAPFSDDGTKLYIVGAGVPDAGWDPTAAIEMNNIAPNVYRATATFANDRFRFLGQKDWNPVSYNWPYFTGEVSSMLESALQPDREDGDGNIWFNGTPGSYTITVDLEGKWITMY</sequence>
<dbReference type="AlphaFoldDB" id="A0A0E9LW74"/>
<dbReference type="InterPro" id="IPR025970">
    <property type="entry name" value="SusE"/>
</dbReference>
<comment type="caution">
    <text evidence="2">The sequence shown here is derived from an EMBL/GenBank/DDBJ whole genome shotgun (WGS) entry which is preliminary data.</text>
</comment>
<keyword evidence="3" id="KW-1185">Reference proteome</keyword>
<evidence type="ECO:0000259" key="1">
    <source>
        <dbReference type="Pfam" id="PF14292"/>
    </source>
</evidence>
<dbReference type="Pfam" id="PF14292">
    <property type="entry name" value="SusE"/>
    <property type="match status" value="1"/>
</dbReference>
<evidence type="ECO:0000313" key="2">
    <source>
        <dbReference type="EMBL" id="GAO29489.1"/>
    </source>
</evidence>
<dbReference type="Gene3D" id="2.60.40.3620">
    <property type="match status" value="3"/>
</dbReference>
<gene>
    <name evidence="2" type="ORF">JCM15548_11678</name>
</gene>
<feature type="domain" description="SusE outer membrane protein" evidence="1">
    <location>
        <begin position="14"/>
        <end position="122"/>
    </location>
</feature>
<dbReference type="EMBL" id="BAZW01000009">
    <property type="protein sequence ID" value="GAO29489.1"/>
    <property type="molecule type" value="Genomic_DNA"/>
</dbReference>
<reference evidence="2 3" key="1">
    <citation type="journal article" date="2015" name="Microbes Environ.">
        <title>Distribution and evolution of nitrogen fixation genes in the phylum bacteroidetes.</title>
        <authorList>
            <person name="Inoue J."/>
            <person name="Oshima K."/>
            <person name="Suda W."/>
            <person name="Sakamoto M."/>
            <person name="Iino T."/>
            <person name="Noda S."/>
            <person name="Hongoh Y."/>
            <person name="Hattori M."/>
            <person name="Ohkuma M."/>
        </authorList>
    </citation>
    <scope>NUCLEOTIDE SEQUENCE [LARGE SCALE GENOMIC DNA]</scope>
    <source>
        <strain evidence="2">JCM 15548</strain>
    </source>
</reference>
<dbReference type="Proteomes" id="UP000032900">
    <property type="component" value="Unassembled WGS sequence"/>
</dbReference>